<dbReference type="STRING" id="1267768.BV394_11995"/>
<dbReference type="OrthoDB" id="5525831at2"/>
<organism evidence="1 2">
    <name type="scientific">Brevirhabdus pacifica</name>
    <dbReference type="NCBI Taxonomy" id="1267768"/>
    <lineage>
        <taxon>Bacteria</taxon>
        <taxon>Pseudomonadati</taxon>
        <taxon>Pseudomonadota</taxon>
        <taxon>Alphaproteobacteria</taxon>
        <taxon>Rhodobacterales</taxon>
        <taxon>Paracoccaceae</taxon>
        <taxon>Brevirhabdus</taxon>
    </lineage>
</organism>
<keyword evidence="2" id="KW-1185">Reference proteome</keyword>
<dbReference type="Pfam" id="PF06080">
    <property type="entry name" value="DUF938"/>
    <property type="match status" value="1"/>
</dbReference>
<dbReference type="RefSeq" id="WP_076980378.1">
    <property type="nucleotide sequence ID" value="NZ_CP019124.1"/>
</dbReference>
<dbReference type="InterPro" id="IPR010342">
    <property type="entry name" value="DUF938"/>
</dbReference>
<dbReference type="Proteomes" id="UP000187266">
    <property type="component" value="Chromosome"/>
</dbReference>
<dbReference type="Gene3D" id="3.40.50.150">
    <property type="entry name" value="Vaccinia Virus protein VP39"/>
    <property type="match status" value="1"/>
</dbReference>
<sequence length="218" mass="23656">MSREKMGAGEIPVADEAGRLFAPSAARNAEAIARVVARHAPAAGLAVEIASGTGQHVVRLAGEHPDLEWQPTDIDETRLRSINARAEAAGLENLRPAVHFDAVSDTWSEVLPGGGAPDMVLLVNLLHLVPEAEARAILQRVGEALAHGGIFVLYGPFRREGRFVSQGDSAFDHAIRLRQPGCGYKDTLQIMDWARAARLQLVERVEMPASNLTFVFRR</sequence>
<dbReference type="AlphaFoldDB" id="A0A1U7DK46"/>
<accession>A0A1U7DK46</accession>
<gene>
    <name evidence="1" type="ORF">BV394_11995</name>
</gene>
<dbReference type="PANTHER" id="PTHR20974:SF0">
    <property type="entry name" value="UPF0585 PROTEIN CG18661"/>
    <property type="match status" value="1"/>
</dbReference>
<evidence type="ECO:0000313" key="1">
    <source>
        <dbReference type="EMBL" id="APX90360.1"/>
    </source>
</evidence>
<protein>
    <recommendedName>
        <fullName evidence="3">Methyltransferase</fullName>
    </recommendedName>
</protein>
<proteinExistence type="predicted"/>
<dbReference type="EMBL" id="CP019124">
    <property type="protein sequence ID" value="APX90360.1"/>
    <property type="molecule type" value="Genomic_DNA"/>
</dbReference>
<dbReference type="PANTHER" id="PTHR20974">
    <property type="entry name" value="UPF0585 PROTEIN CG18661"/>
    <property type="match status" value="1"/>
</dbReference>
<name>A0A1U7DK46_9RHOB</name>
<dbReference type="InterPro" id="IPR029063">
    <property type="entry name" value="SAM-dependent_MTases_sf"/>
</dbReference>
<evidence type="ECO:0008006" key="3">
    <source>
        <dbReference type="Google" id="ProtNLM"/>
    </source>
</evidence>
<evidence type="ECO:0000313" key="2">
    <source>
        <dbReference type="Proteomes" id="UP000187266"/>
    </source>
</evidence>
<reference evidence="1 2" key="1">
    <citation type="submission" date="2017-01" db="EMBL/GenBank/DDBJ databases">
        <title>Genomic analysis of Xuhuaishuia manganoxidans DY6-4.</title>
        <authorList>
            <person name="Wang X."/>
        </authorList>
    </citation>
    <scope>NUCLEOTIDE SEQUENCE [LARGE SCALE GENOMIC DNA]</scope>
    <source>
        <strain evidence="1 2">DY6-4</strain>
    </source>
</reference>
<dbReference type="SUPFAM" id="SSF53335">
    <property type="entry name" value="S-adenosyl-L-methionine-dependent methyltransferases"/>
    <property type="match status" value="1"/>
</dbReference>